<dbReference type="InterPro" id="IPR026055">
    <property type="entry name" value="FAR"/>
</dbReference>
<dbReference type="EMBL" id="JACEIK010001216">
    <property type="protein sequence ID" value="MCD7467294.1"/>
    <property type="molecule type" value="Genomic_DNA"/>
</dbReference>
<dbReference type="InterPro" id="IPR013120">
    <property type="entry name" value="FAR_NAD-bd"/>
</dbReference>
<evidence type="ECO:0000313" key="8">
    <source>
        <dbReference type="Proteomes" id="UP000823775"/>
    </source>
</evidence>
<name>A0ABS8T7A5_DATST</name>
<dbReference type="Proteomes" id="UP000823775">
    <property type="component" value="Unassembled WGS sequence"/>
</dbReference>
<evidence type="ECO:0000256" key="2">
    <source>
        <dbReference type="ARBA" id="ARBA00022516"/>
    </source>
</evidence>
<evidence type="ECO:0000256" key="1">
    <source>
        <dbReference type="ARBA" id="ARBA00005928"/>
    </source>
</evidence>
<reference evidence="7 8" key="1">
    <citation type="journal article" date="2021" name="BMC Genomics">
        <title>Datura genome reveals duplications of psychoactive alkaloid biosynthetic genes and high mutation rate following tissue culture.</title>
        <authorList>
            <person name="Rajewski A."/>
            <person name="Carter-House D."/>
            <person name="Stajich J."/>
            <person name="Litt A."/>
        </authorList>
    </citation>
    <scope>NUCLEOTIDE SEQUENCE [LARGE SCALE GENOMIC DNA]</scope>
    <source>
        <strain evidence="7">AR-01</strain>
    </source>
</reference>
<dbReference type="InterPro" id="IPR033640">
    <property type="entry name" value="FAR_C"/>
</dbReference>
<comment type="function">
    <text evidence="4">Catalyzes the reduction of fatty acyl-CoA to fatty alcohols.</text>
</comment>
<organism evidence="7 8">
    <name type="scientific">Datura stramonium</name>
    <name type="common">Jimsonweed</name>
    <name type="synonym">Common thornapple</name>
    <dbReference type="NCBI Taxonomy" id="4076"/>
    <lineage>
        <taxon>Eukaryota</taxon>
        <taxon>Viridiplantae</taxon>
        <taxon>Streptophyta</taxon>
        <taxon>Embryophyta</taxon>
        <taxon>Tracheophyta</taxon>
        <taxon>Spermatophyta</taxon>
        <taxon>Magnoliopsida</taxon>
        <taxon>eudicotyledons</taxon>
        <taxon>Gunneridae</taxon>
        <taxon>Pentapetalae</taxon>
        <taxon>asterids</taxon>
        <taxon>lamiids</taxon>
        <taxon>Solanales</taxon>
        <taxon>Solanaceae</taxon>
        <taxon>Solanoideae</taxon>
        <taxon>Datureae</taxon>
        <taxon>Datura</taxon>
    </lineage>
</organism>
<dbReference type="EC" id="1.2.1.84" evidence="4"/>
<keyword evidence="2 4" id="KW-0444">Lipid biosynthesis</keyword>
<dbReference type="SUPFAM" id="SSF51735">
    <property type="entry name" value="NAD(P)-binding Rossmann-fold domains"/>
    <property type="match status" value="1"/>
</dbReference>
<evidence type="ECO:0000259" key="6">
    <source>
        <dbReference type="Pfam" id="PF07993"/>
    </source>
</evidence>
<feature type="domain" description="Fatty acyl-CoA reductase C-terminal" evidence="5">
    <location>
        <begin position="139"/>
        <end position="212"/>
    </location>
</feature>
<keyword evidence="4" id="KW-0560">Oxidoreductase</keyword>
<dbReference type="PANTHER" id="PTHR11011:SF91">
    <property type="entry name" value="FATTY ACYL-COA REDUCTASE"/>
    <property type="match status" value="1"/>
</dbReference>
<feature type="domain" description="Thioester reductase (TE)" evidence="6">
    <location>
        <begin position="34"/>
        <end position="130"/>
    </location>
</feature>
<gene>
    <name evidence="7" type="ORF">HAX54_004634</name>
</gene>
<keyword evidence="8" id="KW-1185">Reference proteome</keyword>
<dbReference type="InterPro" id="IPR036291">
    <property type="entry name" value="NAD(P)-bd_dom_sf"/>
</dbReference>
<dbReference type="Pfam" id="PF07993">
    <property type="entry name" value="NAD_binding_4"/>
    <property type="match status" value="1"/>
</dbReference>
<comment type="similarity">
    <text evidence="1 4">Belongs to the fatty acyl-CoA reductase family.</text>
</comment>
<evidence type="ECO:0000313" key="7">
    <source>
        <dbReference type="EMBL" id="MCD7467294.1"/>
    </source>
</evidence>
<keyword evidence="3 4" id="KW-0443">Lipid metabolism</keyword>
<keyword evidence="4" id="KW-0521">NADP</keyword>
<dbReference type="CDD" id="cd09071">
    <property type="entry name" value="FAR_C"/>
    <property type="match status" value="1"/>
</dbReference>
<comment type="catalytic activity">
    <reaction evidence="4">
        <text>a long-chain fatty acyl-CoA + 2 NADPH + 2 H(+) = a long-chain primary fatty alcohol + 2 NADP(+) + CoA</text>
        <dbReference type="Rhea" id="RHEA:52716"/>
        <dbReference type="ChEBI" id="CHEBI:15378"/>
        <dbReference type="ChEBI" id="CHEBI:57287"/>
        <dbReference type="ChEBI" id="CHEBI:57783"/>
        <dbReference type="ChEBI" id="CHEBI:58349"/>
        <dbReference type="ChEBI" id="CHEBI:77396"/>
        <dbReference type="ChEBI" id="CHEBI:83139"/>
        <dbReference type="EC" id="1.2.1.84"/>
    </reaction>
</comment>
<comment type="caution">
    <text evidence="7">The sequence shown here is derived from an EMBL/GenBank/DDBJ whole genome shotgun (WGS) entry which is preliminary data.</text>
</comment>
<dbReference type="PANTHER" id="PTHR11011">
    <property type="entry name" value="MALE STERILITY PROTEIN 2-RELATED"/>
    <property type="match status" value="1"/>
</dbReference>
<protein>
    <recommendedName>
        <fullName evidence="4">Fatty acyl-CoA reductase</fullName>
        <ecNumber evidence="4">1.2.1.84</ecNumber>
    </recommendedName>
</protein>
<dbReference type="Gene3D" id="3.40.50.720">
    <property type="entry name" value="NAD(P)-binding Rossmann-like Domain"/>
    <property type="match status" value="1"/>
</dbReference>
<sequence length="216" mass="25670">MKSENVGHHQQYSQLKANNGIGIVEFFEGKNILVTGATGFLAKVLIEKMLRTTPKVNKIYLLIRAKDKEAAIHRLENEIIESELFKCLEEMHGESYKLFIENKLVPVVGNIHEPNLDFENYIWEVLLKQHEVQDIRMRLIKRKVEYLKNFNKLYEPYLFYKGRFHNGNTQKLMGEMSEEEKRSFEIDVTKINWRNYFVKTHIPGVQKYVLKEKRIH</sequence>
<evidence type="ECO:0000256" key="3">
    <source>
        <dbReference type="ARBA" id="ARBA00023098"/>
    </source>
</evidence>
<evidence type="ECO:0000259" key="5">
    <source>
        <dbReference type="Pfam" id="PF03015"/>
    </source>
</evidence>
<evidence type="ECO:0000256" key="4">
    <source>
        <dbReference type="RuleBase" id="RU363097"/>
    </source>
</evidence>
<accession>A0ABS8T7A5</accession>
<dbReference type="Pfam" id="PF03015">
    <property type="entry name" value="Sterile"/>
    <property type="match status" value="1"/>
</dbReference>
<proteinExistence type="inferred from homology"/>